<protein>
    <submittedName>
        <fullName evidence="1">Uncharacterized protein</fullName>
    </submittedName>
</protein>
<reference evidence="2" key="1">
    <citation type="journal article" date="2019" name="Int. J. Syst. Evol. Microbiol.">
        <title>The Global Catalogue of Microorganisms (GCM) 10K type strain sequencing project: providing services to taxonomists for standard genome sequencing and annotation.</title>
        <authorList>
            <consortium name="The Broad Institute Genomics Platform"/>
            <consortium name="The Broad Institute Genome Sequencing Center for Infectious Disease"/>
            <person name="Wu L."/>
            <person name="Ma J."/>
        </authorList>
    </citation>
    <scope>NUCLEOTIDE SEQUENCE [LARGE SCALE GENOMIC DNA]</scope>
    <source>
        <strain evidence="2">KCTC 52239</strain>
    </source>
</reference>
<accession>A0ABV7IJB0</accession>
<proteinExistence type="predicted"/>
<keyword evidence="2" id="KW-1185">Reference proteome</keyword>
<organism evidence="1 2">
    <name type="scientific">Paracoccus fontiphilus</name>
    <dbReference type="NCBI Taxonomy" id="1815556"/>
    <lineage>
        <taxon>Bacteria</taxon>
        <taxon>Pseudomonadati</taxon>
        <taxon>Pseudomonadota</taxon>
        <taxon>Alphaproteobacteria</taxon>
        <taxon>Rhodobacterales</taxon>
        <taxon>Paracoccaceae</taxon>
        <taxon>Paracoccus</taxon>
    </lineage>
</organism>
<name>A0ABV7IJB0_9RHOB</name>
<dbReference type="RefSeq" id="WP_377707370.1">
    <property type="nucleotide sequence ID" value="NZ_JBHRTE010000087.1"/>
</dbReference>
<dbReference type="Proteomes" id="UP001595557">
    <property type="component" value="Unassembled WGS sequence"/>
</dbReference>
<gene>
    <name evidence="1" type="ORF">ACFOD7_17870</name>
</gene>
<sequence length="52" mass="5500">MTRKSGDLPNAITLTACEGRAGNGNVRRGGFRCSTGFSPPDDLHHARLSPGF</sequence>
<evidence type="ECO:0000313" key="2">
    <source>
        <dbReference type="Proteomes" id="UP001595557"/>
    </source>
</evidence>
<evidence type="ECO:0000313" key="1">
    <source>
        <dbReference type="EMBL" id="MFC3169921.1"/>
    </source>
</evidence>
<dbReference type="EMBL" id="JBHRTE010000087">
    <property type="protein sequence ID" value="MFC3169921.1"/>
    <property type="molecule type" value="Genomic_DNA"/>
</dbReference>
<comment type="caution">
    <text evidence="1">The sequence shown here is derived from an EMBL/GenBank/DDBJ whole genome shotgun (WGS) entry which is preliminary data.</text>
</comment>